<name>A0A2H1EF07_9ARCH</name>
<dbReference type="InterPro" id="IPR015942">
    <property type="entry name" value="Asp/Glu/hydantoin_racemase"/>
</dbReference>
<reference evidence="3" key="1">
    <citation type="submission" date="2016-12" db="EMBL/GenBank/DDBJ databases">
        <authorList>
            <person name="Herbold C."/>
        </authorList>
    </citation>
    <scope>NUCLEOTIDE SEQUENCE [LARGE SCALE GENOMIC DNA]</scope>
</reference>
<dbReference type="PANTHER" id="PTHR21198">
    <property type="entry name" value="GLUTAMATE RACEMASE"/>
    <property type="match status" value="1"/>
</dbReference>
<organism evidence="2 3">
    <name type="scientific">Nitrosotalea sinensis</name>
    <dbReference type="NCBI Taxonomy" id="1499975"/>
    <lineage>
        <taxon>Archaea</taxon>
        <taxon>Nitrososphaerota</taxon>
        <taxon>Nitrososphaeria</taxon>
        <taxon>Nitrosotaleales</taxon>
        <taxon>Nitrosotaleaceae</taxon>
        <taxon>Nitrosotalea</taxon>
    </lineage>
</organism>
<proteinExistence type="predicted"/>
<keyword evidence="3" id="KW-1185">Reference proteome</keyword>
<dbReference type="Gene3D" id="3.40.50.1860">
    <property type="match status" value="2"/>
</dbReference>
<accession>A0A2H1EF07</accession>
<evidence type="ECO:0000313" key="2">
    <source>
        <dbReference type="EMBL" id="SHO43324.1"/>
    </source>
</evidence>
<sequence>MPKIAVFDSGLGSLSVIKPIQKRTRSEIIYFADQKNYPYGTKTVSQLDKIIKNTISKLQENFSPDVIVVGSNTPSLLLDIEKKDKIIGVYPPLKDAALKTRSKKIGILGTQVAVQNKALDKYIKKNLSSKITVAKINATPLVDLVESGKFILQKQQTKKIIKKIITPYVDDGIDIFTLSSTHLPFLLPMFKELFPKIVFLDPADSIAKQIAKIFERKVPARRKLKIYTSGDAVKFQKQLSKIGIKNTVSSL</sequence>
<dbReference type="OrthoDB" id="6363at2157"/>
<gene>
    <name evidence="2" type="ORF">NSIN_20012</name>
</gene>
<protein>
    <submittedName>
        <fullName evidence="2">Glutamate racemase</fullName>
    </submittedName>
</protein>
<dbReference type="Proteomes" id="UP000232412">
    <property type="component" value="Unassembled WGS sequence"/>
</dbReference>
<dbReference type="GO" id="GO:0047661">
    <property type="term" value="F:amino-acid racemase activity"/>
    <property type="evidence" value="ECO:0007669"/>
    <property type="project" value="InterPro"/>
</dbReference>
<dbReference type="SUPFAM" id="SSF53681">
    <property type="entry name" value="Aspartate/glutamate racemase"/>
    <property type="match status" value="2"/>
</dbReference>
<evidence type="ECO:0000313" key="3">
    <source>
        <dbReference type="Proteomes" id="UP000232412"/>
    </source>
</evidence>
<dbReference type="EMBL" id="FRFC01000003">
    <property type="protein sequence ID" value="SHO43324.1"/>
    <property type="molecule type" value="Genomic_DNA"/>
</dbReference>
<evidence type="ECO:0000256" key="1">
    <source>
        <dbReference type="ARBA" id="ARBA00023235"/>
    </source>
</evidence>
<dbReference type="AlphaFoldDB" id="A0A2H1EF07"/>
<keyword evidence="1" id="KW-0413">Isomerase</keyword>
<dbReference type="PANTHER" id="PTHR21198:SF3">
    <property type="entry name" value="GLUTAMATE RACEMASE"/>
    <property type="match status" value="1"/>
</dbReference>
<dbReference type="Pfam" id="PF01177">
    <property type="entry name" value="Asp_Glu_race"/>
    <property type="match status" value="1"/>
</dbReference>
<dbReference type="RefSeq" id="WP_101009081.1">
    <property type="nucleotide sequence ID" value="NZ_FRFC01000003.1"/>
</dbReference>
<dbReference type="InterPro" id="IPR001920">
    <property type="entry name" value="Asp/Glu_race"/>
</dbReference>